<protein>
    <submittedName>
        <fullName evidence="2">DAK2 domain-containing protein</fullName>
    </submittedName>
</protein>
<organism evidence="2 3">
    <name type="scientific">Nocardioides pini</name>
    <dbReference type="NCBI Taxonomy" id="2975053"/>
    <lineage>
        <taxon>Bacteria</taxon>
        <taxon>Bacillati</taxon>
        <taxon>Actinomycetota</taxon>
        <taxon>Actinomycetes</taxon>
        <taxon>Propionibacteriales</taxon>
        <taxon>Nocardioidaceae</taxon>
        <taxon>Nocardioides</taxon>
    </lineage>
</organism>
<dbReference type="SMART" id="SM01121">
    <property type="entry name" value="Dak1_2"/>
    <property type="match status" value="1"/>
</dbReference>
<feature type="domain" description="DhaL" evidence="1">
    <location>
        <begin position="11"/>
        <end position="209"/>
    </location>
</feature>
<comment type="caution">
    <text evidence="2">The sequence shown here is derived from an EMBL/GenBank/DDBJ whole genome shotgun (WGS) entry which is preliminary data.</text>
</comment>
<dbReference type="EMBL" id="JAPPUX010000004">
    <property type="protein sequence ID" value="MCY4727693.1"/>
    <property type="molecule type" value="Genomic_DNA"/>
</dbReference>
<dbReference type="Pfam" id="PF02734">
    <property type="entry name" value="Dak2"/>
    <property type="match status" value="1"/>
</dbReference>
<dbReference type="SUPFAM" id="SSF101473">
    <property type="entry name" value="DhaL-like"/>
    <property type="match status" value="1"/>
</dbReference>
<dbReference type="Pfam" id="PF21645">
    <property type="entry name" value="FakA-like_M"/>
    <property type="match status" value="1"/>
</dbReference>
<reference evidence="2" key="1">
    <citation type="submission" date="2022-08" db="EMBL/GenBank/DDBJ databases">
        <title>Genome sequencing of Nocardioides sp. STR2.</title>
        <authorList>
            <person name="So Y."/>
        </authorList>
    </citation>
    <scope>NUCLEOTIDE SEQUENCE</scope>
    <source>
        <strain evidence="2">STR2</strain>
    </source>
</reference>
<dbReference type="NCBIfam" id="TIGR03599">
    <property type="entry name" value="YloV"/>
    <property type="match status" value="1"/>
</dbReference>
<dbReference type="PANTHER" id="PTHR33434">
    <property type="entry name" value="DEGV DOMAIN-CONTAINING PROTEIN DR_1986-RELATED"/>
    <property type="match status" value="1"/>
</dbReference>
<name>A0ABT4CFF0_9ACTN</name>
<dbReference type="PANTHER" id="PTHR33434:SF4">
    <property type="entry name" value="PHOSPHATASE PROTEIN"/>
    <property type="match status" value="1"/>
</dbReference>
<dbReference type="Gene3D" id="1.25.40.340">
    <property type="match status" value="1"/>
</dbReference>
<proteinExistence type="predicted"/>
<dbReference type="Proteomes" id="UP001074726">
    <property type="component" value="Unassembled WGS sequence"/>
</dbReference>
<sequence length="550" mass="56080">MEHVTHGITLDGVARFVDIATDALSSAREEIDALNVYPVPDGDTGTNMFLTVSAARDALREAIAGDPQLSLGDGMAVLARAALMGARGNSGVILSQMLRAYVHHLAGAAIADRPAETIAAAMAEATEASYAAVGIPVEGTILTVSRAASDAALETAARGARTRDVFTAAAAAAREALARTPEQLDVLAQAGVVDAGGRGLCVVLDAVETTATGRRPPPWSAPIGTHLIPVAAAPRGDDLTEDGPGYEVMYLLDADDQHVADLRTTLATLGDSLVVVGGDGLWNVHVHVDDVGAAIEAGIAAGRPHRIRVTHFADQGATGRHPGSTRASTRSGRRVVAVAAGPGLAALFESAGAVVVTGGPGRRPSTGQLLEAITGCGAAEVVVLPNDGDTVRAAEIAAHTAEAEHDVSVEVIPTQAQVQGLAAVSVHEPGRAFDADVREMTATARHARHGAVTVAARRAITMAGPCEPGDALGVIAGDFAVVGTNLEEVATDVLERLLAGGGELVTIVSGEDGEALAERVAAHVEARHPHVDVAVHDGGQPRYPLLVSVE</sequence>
<dbReference type="InterPro" id="IPR050270">
    <property type="entry name" value="DegV_domain_contain"/>
</dbReference>
<keyword evidence="3" id="KW-1185">Reference proteome</keyword>
<evidence type="ECO:0000313" key="3">
    <source>
        <dbReference type="Proteomes" id="UP001074726"/>
    </source>
</evidence>
<dbReference type="InterPro" id="IPR004007">
    <property type="entry name" value="DhaL_dom"/>
</dbReference>
<evidence type="ECO:0000259" key="1">
    <source>
        <dbReference type="PROSITE" id="PS51480"/>
    </source>
</evidence>
<evidence type="ECO:0000313" key="2">
    <source>
        <dbReference type="EMBL" id="MCY4727693.1"/>
    </source>
</evidence>
<gene>
    <name evidence="2" type="ORF">NYO98_15495</name>
</gene>
<dbReference type="RefSeq" id="WP_268112636.1">
    <property type="nucleotide sequence ID" value="NZ_JAPPUX010000004.1"/>
</dbReference>
<dbReference type="Pfam" id="PF13684">
    <property type="entry name" value="FakA-like_C"/>
    <property type="match status" value="1"/>
</dbReference>
<dbReference type="SMART" id="SM01120">
    <property type="entry name" value="Dak2"/>
    <property type="match status" value="1"/>
</dbReference>
<dbReference type="InterPro" id="IPR036117">
    <property type="entry name" value="DhaL_dom_sf"/>
</dbReference>
<accession>A0ABT4CFF0</accession>
<dbReference type="InterPro" id="IPR019986">
    <property type="entry name" value="YloV-like"/>
</dbReference>
<dbReference type="InterPro" id="IPR033470">
    <property type="entry name" value="FakA-like_C"/>
</dbReference>
<dbReference type="InterPro" id="IPR048394">
    <property type="entry name" value="FakA-like_M"/>
</dbReference>
<dbReference type="PROSITE" id="PS51480">
    <property type="entry name" value="DHAL"/>
    <property type="match status" value="1"/>
</dbReference>